<organism evidence="3 4">
    <name type="scientific">Adiantum capillus-veneris</name>
    <name type="common">Maidenhair fern</name>
    <dbReference type="NCBI Taxonomy" id="13818"/>
    <lineage>
        <taxon>Eukaryota</taxon>
        <taxon>Viridiplantae</taxon>
        <taxon>Streptophyta</taxon>
        <taxon>Embryophyta</taxon>
        <taxon>Tracheophyta</taxon>
        <taxon>Polypodiopsida</taxon>
        <taxon>Polypodiidae</taxon>
        <taxon>Polypodiales</taxon>
        <taxon>Pteridineae</taxon>
        <taxon>Pteridaceae</taxon>
        <taxon>Vittarioideae</taxon>
        <taxon>Adiantum</taxon>
    </lineage>
</organism>
<proteinExistence type="predicted"/>
<sequence length="419" mass="47017">MEAIGLLLATQKSSNSHDDSTLIVCLSEFNFVEVPWTALSVQNMSSRRLRGGKASRWDREESSWDRVHHVAEHQLPRKGPAGLIFMCSSKTKRDCFYYKVLGLPLAKKDLVEQIVPGVFLFLFDIEMRELYGIYEASSHGGLNLEPKAFQGQGSYPAQVRFAVYRECLPVPESVFKGVIEENYYAWNKFHHELTSAQVSKLVQLFRPIEATRKRLLVDGAMQEAGGHRLDLLERTIPAPGGVELANRFPQYRLPAPGIRLEERVPRLDPGLRLEPRPLAADAVERAPLPQMRVLDGRPDQKDLLSQGRLEEVDQLALKYLQQGTPNAGRPLNPLHRNAAMEAARTVPPSLQQEAILRSRALEAERLRRAAVEQAFLREQGSSLPGASSSRAGMPFAATRPEPVALSALSRQPVDIRRRR</sequence>
<protein>
    <recommendedName>
        <fullName evidence="2">DCD domain-containing protein</fullName>
    </recommendedName>
</protein>
<dbReference type="EMBL" id="JABFUD020000018">
    <property type="protein sequence ID" value="KAI5065952.1"/>
    <property type="molecule type" value="Genomic_DNA"/>
</dbReference>
<feature type="domain" description="DCD" evidence="2">
    <location>
        <begin position="78"/>
        <end position="207"/>
    </location>
</feature>
<dbReference type="AlphaFoldDB" id="A0A9D4UE25"/>
<dbReference type="InterPro" id="IPR013989">
    <property type="entry name" value="Dev_and_cell_death_domain"/>
</dbReference>
<dbReference type="PANTHER" id="PTHR46444">
    <property type="entry name" value="DCD (DEVELOPMENT AND CELL DEATH) DOMAIN PROTEIN-RELATED"/>
    <property type="match status" value="1"/>
</dbReference>
<comment type="caution">
    <text evidence="3">The sequence shown here is derived from an EMBL/GenBank/DDBJ whole genome shotgun (WGS) entry which is preliminary data.</text>
</comment>
<evidence type="ECO:0000313" key="3">
    <source>
        <dbReference type="EMBL" id="KAI5065952.1"/>
    </source>
</evidence>
<dbReference type="SMART" id="SM00767">
    <property type="entry name" value="DCD"/>
    <property type="match status" value="1"/>
</dbReference>
<dbReference type="OrthoDB" id="1920894at2759"/>
<name>A0A9D4UE25_ADICA</name>
<evidence type="ECO:0000313" key="4">
    <source>
        <dbReference type="Proteomes" id="UP000886520"/>
    </source>
</evidence>
<dbReference type="PANTHER" id="PTHR46444:SF19">
    <property type="entry name" value="OS02G0745600 PROTEIN"/>
    <property type="match status" value="1"/>
</dbReference>
<dbReference type="PROSITE" id="PS51222">
    <property type="entry name" value="DCD"/>
    <property type="match status" value="1"/>
</dbReference>
<evidence type="ECO:0000256" key="1">
    <source>
        <dbReference type="SAM" id="MobiDB-lite"/>
    </source>
</evidence>
<reference evidence="3" key="1">
    <citation type="submission" date="2021-01" db="EMBL/GenBank/DDBJ databases">
        <title>Adiantum capillus-veneris genome.</title>
        <authorList>
            <person name="Fang Y."/>
            <person name="Liao Q."/>
        </authorList>
    </citation>
    <scope>NUCLEOTIDE SEQUENCE</scope>
    <source>
        <strain evidence="3">H3</strain>
        <tissue evidence="3">Leaf</tissue>
    </source>
</reference>
<dbReference type="Pfam" id="PF10539">
    <property type="entry name" value="Dev_Cell_Death"/>
    <property type="match status" value="1"/>
</dbReference>
<feature type="compositionally biased region" description="Polar residues" evidence="1">
    <location>
        <begin position="379"/>
        <end position="390"/>
    </location>
</feature>
<gene>
    <name evidence="3" type="ORF">GOP47_0018576</name>
</gene>
<dbReference type="Proteomes" id="UP000886520">
    <property type="component" value="Chromosome 18"/>
</dbReference>
<feature type="region of interest" description="Disordered" evidence="1">
    <location>
        <begin position="379"/>
        <end position="419"/>
    </location>
</feature>
<accession>A0A9D4UE25</accession>
<evidence type="ECO:0000259" key="2">
    <source>
        <dbReference type="PROSITE" id="PS51222"/>
    </source>
</evidence>
<keyword evidence="4" id="KW-1185">Reference proteome</keyword>